<dbReference type="PANTHER" id="PTHR48109:SF4">
    <property type="entry name" value="DIHYDROOROTATE DEHYDROGENASE (QUINONE), MITOCHONDRIAL"/>
    <property type="match status" value="1"/>
</dbReference>
<reference evidence="8" key="1">
    <citation type="submission" date="2023-10" db="EMBL/GenBank/DDBJ databases">
        <authorList>
            <person name="Chen Y."/>
            <person name="Shah S."/>
            <person name="Dougan E. K."/>
            <person name="Thang M."/>
            <person name="Chan C."/>
        </authorList>
    </citation>
    <scope>NUCLEOTIDE SEQUENCE [LARGE SCALE GENOMIC DNA]</scope>
</reference>
<feature type="non-terminal residue" evidence="8">
    <location>
        <position position="323"/>
    </location>
</feature>
<evidence type="ECO:0000256" key="1">
    <source>
        <dbReference type="ARBA" id="ARBA00001917"/>
    </source>
</evidence>
<organism evidence="8 9">
    <name type="scientific">Prorocentrum cordatum</name>
    <dbReference type="NCBI Taxonomy" id="2364126"/>
    <lineage>
        <taxon>Eukaryota</taxon>
        <taxon>Sar</taxon>
        <taxon>Alveolata</taxon>
        <taxon>Dinophyceae</taxon>
        <taxon>Prorocentrales</taxon>
        <taxon>Prorocentraceae</taxon>
        <taxon>Prorocentrum</taxon>
    </lineage>
</organism>
<dbReference type="CDD" id="cd04738">
    <property type="entry name" value="DHOD_2_like"/>
    <property type="match status" value="1"/>
</dbReference>
<proteinExistence type="predicted"/>
<accession>A0ABN9QHC5</accession>
<evidence type="ECO:0000313" key="9">
    <source>
        <dbReference type="Proteomes" id="UP001189429"/>
    </source>
</evidence>
<evidence type="ECO:0000256" key="6">
    <source>
        <dbReference type="ARBA" id="ARBA00023136"/>
    </source>
</evidence>
<evidence type="ECO:0000259" key="7">
    <source>
        <dbReference type="Pfam" id="PF01180"/>
    </source>
</evidence>
<dbReference type="Proteomes" id="UP001189429">
    <property type="component" value="Unassembled WGS sequence"/>
</dbReference>
<dbReference type="InterPro" id="IPR013785">
    <property type="entry name" value="Aldolase_TIM"/>
</dbReference>
<keyword evidence="5" id="KW-0560">Oxidoreductase</keyword>
<keyword evidence="4" id="KW-0288">FMN</keyword>
<evidence type="ECO:0000256" key="2">
    <source>
        <dbReference type="ARBA" id="ARBA00004725"/>
    </source>
</evidence>
<evidence type="ECO:0000256" key="5">
    <source>
        <dbReference type="ARBA" id="ARBA00023002"/>
    </source>
</evidence>
<comment type="caution">
    <text evidence="8">The sequence shown here is derived from an EMBL/GenBank/DDBJ whole genome shotgun (WGS) entry which is preliminary data.</text>
</comment>
<dbReference type="EMBL" id="CAUYUJ010003201">
    <property type="protein sequence ID" value="CAK0804262.1"/>
    <property type="molecule type" value="Genomic_DNA"/>
</dbReference>
<keyword evidence="6" id="KW-0472">Membrane</keyword>
<comment type="cofactor">
    <cofactor evidence="1">
        <name>FMN</name>
        <dbReference type="ChEBI" id="CHEBI:58210"/>
    </cofactor>
</comment>
<gene>
    <name evidence="8" type="ORF">PCOR1329_LOCUS11130</name>
</gene>
<evidence type="ECO:0000256" key="3">
    <source>
        <dbReference type="ARBA" id="ARBA00022630"/>
    </source>
</evidence>
<dbReference type="PANTHER" id="PTHR48109">
    <property type="entry name" value="DIHYDROOROTATE DEHYDROGENASE (QUINONE), MITOCHONDRIAL-RELATED"/>
    <property type="match status" value="1"/>
</dbReference>
<dbReference type="SUPFAM" id="SSF51395">
    <property type="entry name" value="FMN-linked oxidoreductases"/>
    <property type="match status" value="1"/>
</dbReference>
<dbReference type="Pfam" id="PF01180">
    <property type="entry name" value="DHO_dh"/>
    <property type="match status" value="1"/>
</dbReference>
<protein>
    <recommendedName>
        <fullName evidence="7">Dihydroorotate dehydrogenase catalytic domain-containing protein</fullName>
    </recommendedName>
</protein>
<sequence>MSVVGRLRPALLRGGAAASAAALGAAYYQRLPESHGDHRSAWSEGTGTRVYRTFLWPLVAQLDPEDAHLAALRAGQAWQAARACLEALKELPLAWLVLPAPSQSVPSGPALRQALFGGRLCFESPVGLAAGFDKNGLLVPLYRLGALPGLGFAEVGSVSAQPAAGNPRPRCWRVPSDEAVINFMGLNNDGAEAVAERLAAGAARGGAPVGVNIAKTHSPSILGDEAVQDFVASFRRLARHADFVVLNVSCPNTTEGKTFEEPSALRGLLEAIARERPGAAPPVLVKLVAPPDTPEGRGRLRELVGVLQASGAVDGLVLSNTVP</sequence>
<feature type="domain" description="Dihydroorotate dehydrogenase catalytic" evidence="7">
    <location>
        <begin position="121"/>
        <end position="292"/>
    </location>
</feature>
<dbReference type="InterPro" id="IPR050074">
    <property type="entry name" value="DHO_dehydrogenase"/>
</dbReference>
<evidence type="ECO:0000313" key="8">
    <source>
        <dbReference type="EMBL" id="CAK0804262.1"/>
    </source>
</evidence>
<evidence type="ECO:0000256" key="4">
    <source>
        <dbReference type="ARBA" id="ARBA00022643"/>
    </source>
</evidence>
<dbReference type="InterPro" id="IPR005720">
    <property type="entry name" value="Dihydroorotate_DH_cat"/>
</dbReference>
<keyword evidence="3" id="KW-0285">Flavoprotein</keyword>
<name>A0ABN9QHC5_9DINO</name>
<dbReference type="Gene3D" id="3.20.20.70">
    <property type="entry name" value="Aldolase class I"/>
    <property type="match status" value="1"/>
</dbReference>
<keyword evidence="9" id="KW-1185">Reference proteome</keyword>
<dbReference type="InterPro" id="IPR005719">
    <property type="entry name" value="Dihydroorotate_DH_2"/>
</dbReference>
<comment type="pathway">
    <text evidence="2">Pyrimidine metabolism; UMP biosynthesis via de novo pathway.</text>
</comment>